<feature type="region of interest" description="Disordered" evidence="1">
    <location>
        <begin position="1"/>
        <end position="26"/>
    </location>
</feature>
<keyword evidence="3" id="KW-1185">Reference proteome</keyword>
<evidence type="ECO:0000313" key="2">
    <source>
        <dbReference type="EMBL" id="KAJ7726567.1"/>
    </source>
</evidence>
<name>A0AAD7HRH5_9AGAR</name>
<dbReference type="AlphaFoldDB" id="A0AAD7HRH5"/>
<feature type="compositionally biased region" description="Polar residues" evidence="1">
    <location>
        <begin position="1"/>
        <end position="21"/>
    </location>
</feature>
<evidence type="ECO:0000313" key="3">
    <source>
        <dbReference type="Proteomes" id="UP001215280"/>
    </source>
</evidence>
<comment type="caution">
    <text evidence="2">The sequence shown here is derived from an EMBL/GenBank/DDBJ whole genome shotgun (WGS) entry which is preliminary data.</text>
</comment>
<dbReference type="EMBL" id="JARJLG010000218">
    <property type="protein sequence ID" value="KAJ7726567.1"/>
    <property type="molecule type" value="Genomic_DNA"/>
</dbReference>
<reference evidence="2" key="1">
    <citation type="submission" date="2023-03" db="EMBL/GenBank/DDBJ databases">
        <title>Massive genome expansion in bonnet fungi (Mycena s.s.) driven by repeated elements and novel gene families across ecological guilds.</title>
        <authorList>
            <consortium name="Lawrence Berkeley National Laboratory"/>
            <person name="Harder C.B."/>
            <person name="Miyauchi S."/>
            <person name="Viragh M."/>
            <person name="Kuo A."/>
            <person name="Thoen E."/>
            <person name="Andreopoulos B."/>
            <person name="Lu D."/>
            <person name="Skrede I."/>
            <person name="Drula E."/>
            <person name="Henrissat B."/>
            <person name="Morin E."/>
            <person name="Kohler A."/>
            <person name="Barry K."/>
            <person name="LaButti K."/>
            <person name="Morin E."/>
            <person name="Salamov A."/>
            <person name="Lipzen A."/>
            <person name="Mereny Z."/>
            <person name="Hegedus B."/>
            <person name="Baldrian P."/>
            <person name="Stursova M."/>
            <person name="Weitz H."/>
            <person name="Taylor A."/>
            <person name="Grigoriev I.V."/>
            <person name="Nagy L.G."/>
            <person name="Martin F."/>
            <person name="Kauserud H."/>
        </authorList>
    </citation>
    <scope>NUCLEOTIDE SEQUENCE</scope>
    <source>
        <strain evidence="2">CBHHK188m</strain>
    </source>
</reference>
<feature type="region of interest" description="Disordered" evidence="1">
    <location>
        <begin position="98"/>
        <end position="130"/>
    </location>
</feature>
<accession>A0AAD7HRH5</accession>
<proteinExistence type="predicted"/>
<gene>
    <name evidence="2" type="ORF">DFH07DRAFT_871651</name>
</gene>
<protein>
    <submittedName>
        <fullName evidence="2">Uncharacterized protein</fullName>
    </submittedName>
</protein>
<dbReference type="Proteomes" id="UP001215280">
    <property type="component" value="Unassembled WGS sequence"/>
</dbReference>
<feature type="compositionally biased region" description="Low complexity" evidence="1">
    <location>
        <begin position="104"/>
        <end position="124"/>
    </location>
</feature>
<organism evidence="2 3">
    <name type="scientific">Mycena maculata</name>
    <dbReference type="NCBI Taxonomy" id="230809"/>
    <lineage>
        <taxon>Eukaryota</taxon>
        <taxon>Fungi</taxon>
        <taxon>Dikarya</taxon>
        <taxon>Basidiomycota</taxon>
        <taxon>Agaricomycotina</taxon>
        <taxon>Agaricomycetes</taxon>
        <taxon>Agaricomycetidae</taxon>
        <taxon>Agaricales</taxon>
        <taxon>Marasmiineae</taxon>
        <taxon>Mycenaceae</taxon>
        <taxon>Mycena</taxon>
    </lineage>
</organism>
<evidence type="ECO:0000256" key="1">
    <source>
        <dbReference type="SAM" id="MobiDB-lite"/>
    </source>
</evidence>
<sequence length="288" mass="30528">MSATQTIPFPTSMAGPSTGSPSEKENAPLKHCVQSLMKQTTLLTALDKGVAKGRKRTITLVNGDELDLTASVPVTSEAGFPIRAFTILLTHQLATPPPAKRAKTASTAAPVASTSSAAPTASSSKAEEKKRKMQVKKIFDRLKKECKAEGVKFQGSPKTIKFDEVLEQAEFETLFGGKGVLVQPTPQNKPKSAVTIIEFHTAAHLQAFFGDELKQLKGNVWSRGGVPSRSFGFFGGGGGGFSKSIKQGTCDVSVRSAEINYSKNNLKCTLKFEVGQAGGGGGGYDSDW</sequence>